<keyword evidence="6" id="KW-0325">Glycoprotein</keyword>
<name>A0AAD6BE84_9TELE</name>
<keyword evidence="5" id="KW-1015">Disulfide bond</keyword>
<dbReference type="GO" id="GO:0007156">
    <property type="term" value="P:homophilic cell adhesion via plasma membrane adhesion molecules"/>
    <property type="evidence" value="ECO:0007669"/>
    <property type="project" value="TreeGrafter"/>
</dbReference>
<keyword evidence="4" id="KW-0472">Membrane</keyword>
<comment type="caution">
    <text evidence="7">The sequence shown here is derived from an EMBL/GenBank/DDBJ whole genome shotgun (WGS) entry which is preliminary data.</text>
</comment>
<dbReference type="Proteomes" id="UP001219934">
    <property type="component" value="Unassembled WGS sequence"/>
</dbReference>
<gene>
    <name evidence="7" type="ORF">JOQ06_027436</name>
</gene>
<dbReference type="GO" id="GO:0005912">
    <property type="term" value="C:adherens junction"/>
    <property type="evidence" value="ECO:0007669"/>
    <property type="project" value="TreeGrafter"/>
</dbReference>
<evidence type="ECO:0000313" key="7">
    <source>
        <dbReference type="EMBL" id="KAJ4941149.1"/>
    </source>
</evidence>
<dbReference type="EMBL" id="JAPTMU010000007">
    <property type="protein sequence ID" value="KAJ4941149.1"/>
    <property type="molecule type" value="Genomic_DNA"/>
</dbReference>
<evidence type="ECO:0000256" key="4">
    <source>
        <dbReference type="ARBA" id="ARBA00023136"/>
    </source>
</evidence>
<dbReference type="InterPro" id="IPR013783">
    <property type="entry name" value="Ig-like_fold"/>
</dbReference>
<dbReference type="PANTHER" id="PTHR23277">
    <property type="entry name" value="NECTIN-RELATED"/>
    <property type="match status" value="1"/>
</dbReference>
<evidence type="ECO:0000256" key="3">
    <source>
        <dbReference type="ARBA" id="ARBA00022737"/>
    </source>
</evidence>
<accession>A0AAD6BE84</accession>
<keyword evidence="2" id="KW-0732">Signal</keyword>
<dbReference type="Gene3D" id="2.60.40.10">
    <property type="entry name" value="Immunoglobulins"/>
    <property type="match status" value="1"/>
</dbReference>
<keyword evidence="8" id="KW-1185">Reference proteome</keyword>
<dbReference type="PANTHER" id="PTHR23277:SF121">
    <property type="entry name" value="IMMUNOGLOBULIN SUPERFAMILY MEMBER 21"/>
    <property type="match status" value="1"/>
</dbReference>
<evidence type="ECO:0000313" key="8">
    <source>
        <dbReference type="Proteomes" id="UP001219934"/>
    </source>
</evidence>
<dbReference type="AlphaFoldDB" id="A0AAD6BE84"/>
<dbReference type="GO" id="GO:0016020">
    <property type="term" value="C:membrane"/>
    <property type="evidence" value="ECO:0007669"/>
    <property type="project" value="UniProtKB-SubCell"/>
</dbReference>
<reference evidence="7" key="1">
    <citation type="submission" date="2022-11" db="EMBL/GenBank/DDBJ databases">
        <title>Chromosome-level genome of Pogonophryne albipinna.</title>
        <authorList>
            <person name="Jo E."/>
        </authorList>
    </citation>
    <scope>NUCLEOTIDE SEQUENCE</scope>
    <source>
        <strain evidence="7">SGF0006</strain>
        <tissue evidence="7">Muscle</tissue>
    </source>
</reference>
<organism evidence="7 8">
    <name type="scientific">Pogonophryne albipinna</name>
    <dbReference type="NCBI Taxonomy" id="1090488"/>
    <lineage>
        <taxon>Eukaryota</taxon>
        <taxon>Metazoa</taxon>
        <taxon>Chordata</taxon>
        <taxon>Craniata</taxon>
        <taxon>Vertebrata</taxon>
        <taxon>Euteleostomi</taxon>
        <taxon>Actinopterygii</taxon>
        <taxon>Neopterygii</taxon>
        <taxon>Teleostei</taxon>
        <taxon>Neoteleostei</taxon>
        <taxon>Acanthomorphata</taxon>
        <taxon>Eupercaria</taxon>
        <taxon>Perciformes</taxon>
        <taxon>Notothenioidei</taxon>
        <taxon>Pogonophryne</taxon>
    </lineage>
</organism>
<proteinExistence type="predicted"/>
<evidence type="ECO:0000256" key="2">
    <source>
        <dbReference type="ARBA" id="ARBA00022729"/>
    </source>
</evidence>
<evidence type="ECO:0000256" key="6">
    <source>
        <dbReference type="ARBA" id="ARBA00023180"/>
    </source>
</evidence>
<sequence length="104" mass="12139">MFNSHIRQKRLLTPYVVVSKRSITVTDGGTIKQKIFTYDAMFNTNYSHMEDYRRREDLVYQSTVRLPEVRISDNGPYECHVGIYDRATREKVVLASGNVFLTVM</sequence>
<dbReference type="GO" id="GO:0007157">
    <property type="term" value="P:heterophilic cell-cell adhesion via plasma membrane cell adhesion molecules"/>
    <property type="evidence" value="ECO:0007669"/>
    <property type="project" value="TreeGrafter"/>
</dbReference>
<protein>
    <submittedName>
        <fullName evidence="7">Uncharacterized protein</fullName>
    </submittedName>
</protein>
<dbReference type="InterPro" id="IPR051427">
    <property type="entry name" value="Nectin/Nectin-like"/>
</dbReference>
<comment type="subcellular location">
    <subcellularLocation>
        <location evidence="1">Membrane</location>
    </subcellularLocation>
</comment>
<keyword evidence="3" id="KW-0677">Repeat</keyword>
<dbReference type="FunFam" id="2.60.40.10:FF:000509">
    <property type="entry name" value="Immunoglobin superfamily member 21"/>
    <property type="match status" value="1"/>
</dbReference>
<evidence type="ECO:0000256" key="5">
    <source>
        <dbReference type="ARBA" id="ARBA00023157"/>
    </source>
</evidence>
<feature type="non-terminal residue" evidence="7">
    <location>
        <position position="1"/>
    </location>
</feature>
<evidence type="ECO:0000256" key="1">
    <source>
        <dbReference type="ARBA" id="ARBA00004370"/>
    </source>
</evidence>